<keyword evidence="2" id="KW-0472">Membrane</keyword>
<evidence type="ECO:0000256" key="2">
    <source>
        <dbReference type="SAM" id="Phobius"/>
    </source>
</evidence>
<dbReference type="InterPro" id="IPR050553">
    <property type="entry name" value="Thioredoxin_ResA/DsbE_sf"/>
</dbReference>
<dbReference type="Pfam" id="PF13905">
    <property type="entry name" value="Thioredoxin_8"/>
    <property type="match status" value="1"/>
</dbReference>
<evidence type="ECO:0000259" key="3">
    <source>
        <dbReference type="PROSITE" id="PS51352"/>
    </source>
</evidence>
<dbReference type="InterPro" id="IPR041017">
    <property type="entry name" value="Thioredoxin_10"/>
</dbReference>
<feature type="transmembrane region" description="Helical" evidence="2">
    <location>
        <begin position="7"/>
        <end position="26"/>
    </location>
</feature>
<gene>
    <name evidence="4" type="ORF">A7X95_01480</name>
</gene>
<feature type="domain" description="Thioredoxin" evidence="3">
    <location>
        <begin position="42"/>
        <end position="190"/>
    </location>
</feature>
<organism evidence="4 5">
    <name type="scientific">Candidatus Nitrosopelagicus brevis</name>
    <dbReference type="NCBI Taxonomy" id="1410606"/>
    <lineage>
        <taxon>Archaea</taxon>
        <taxon>Nitrososphaerota</taxon>
    </lineage>
</organism>
<protein>
    <submittedName>
        <fullName evidence="4">Thiol-disulfide isomerase</fullName>
    </submittedName>
</protein>
<dbReference type="OrthoDB" id="9006at2157"/>
<dbReference type="PANTHER" id="PTHR42852:SF13">
    <property type="entry name" value="PROTEIN DIPZ"/>
    <property type="match status" value="1"/>
</dbReference>
<accession>A0A2R6TBK1</accession>
<evidence type="ECO:0000256" key="1">
    <source>
        <dbReference type="ARBA" id="ARBA00007787"/>
    </source>
</evidence>
<keyword evidence="2" id="KW-0812">Transmembrane</keyword>
<dbReference type="EMBL" id="LXWN01000001">
    <property type="protein sequence ID" value="PTL87975.1"/>
    <property type="molecule type" value="Genomic_DNA"/>
</dbReference>
<comment type="caution">
    <text evidence="4">The sequence shown here is derived from an EMBL/GenBank/DDBJ whole genome shotgun (WGS) entry which is preliminary data.</text>
</comment>
<dbReference type="InterPro" id="IPR036249">
    <property type="entry name" value="Thioredoxin-like_sf"/>
</dbReference>
<dbReference type="SUPFAM" id="SSF52833">
    <property type="entry name" value="Thioredoxin-like"/>
    <property type="match status" value="1"/>
</dbReference>
<evidence type="ECO:0000313" key="4">
    <source>
        <dbReference type="EMBL" id="PTL87975.1"/>
    </source>
</evidence>
<dbReference type="RefSeq" id="WP_048105313.1">
    <property type="nucleotide sequence ID" value="NZ_CP007026.1"/>
</dbReference>
<reference evidence="5" key="1">
    <citation type="submission" date="2016-05" db="EMBL/GenBank/DDBJ databases">
        <authorList>
            <person name="Dupont C."/>
            <person name="Santoro A."/>
        </authorList>
    </citation>
    <scope>NUCLEOTIDE SEQUENCE [LARGE SCALE GENOMIC DNA]</scope>
    <source>
        <strain evidence="5">U25</strain>
    </source>
</reference>
<keyword evidence="2" id="KW-1133">Transmembrane helix</keyword>
<proteinExistence type="inferred from homology"/>
<reference evidence="4 5" key="2">
    <citation type="submission" date="2018-04" db="EMBL/GenBank/DDBJ databases">
        <title>Transcriptomics of ammonia oxidizing archaea.</title>
        <authorList>
            <person name="Carini P."/>
        </authorList>
    </citation>
    <scope>NUCLEOTIDE SEQUENCE [LARGE SCALE GENOMIC DNA]</scope>
    <source>
        <strain evidence="4 5">U25</strain>
    </source>
</reference>
<dbReference type="GeneID" id="24816613"/>
<dbReference type="GO" id="GO:0016853">
    <property type="term" value="F:isomerase activity"/>
    <property type="evidence" value="ECO:0007669"/>
    <property type="project" value="UniProtKB-KW"/>
</dbReference>
<name>A0A2R6TBK1_9ARCH</name>
<keyword evidence="5" id="KW-1185">Reference proteome</keyword>
<dbReference type="PROSITE" id="PS51352">
    <property type="entry name" value="THIOREDOXIN_2"/>
    <property type="match status" value="1"/>
</dbReference>
<dbReference type="InterPro" id="IPR013766">
    <property type="entry name" value="Thioredoxin_domain"/>
</dbReference>
<dbReference type="AlphaFoldDB" id="A0A2R6TBK1"/>
<dbReference type="InterPro" id="IPR012336">
    <property type="entry name" value="Thioredoxin-like_fold"/>
</dbReference>
<dbReference type="Pfam" id="PF17991">
    <property type="entry name" value="Thioredoxin_10"/>
    <property type="match status" value="1"/>
</dbReference>
<keyword evidence="4" id="KW-0413">Isomerase</keyword>
<comment type="similarity">
    <text evidence="1">Belongs to the glutaredoxin family.</text>
</comment>
<evidence type="ECO:0000313" key="5">
    <source>
        <dbReference type="Proteomes" id="UP000241022"/>
    </source>
</evidence>
<sequence length="362" mass="42034">MKKEYKYASIFFAIIAVGVMSISYFYDEVDLKRNTTNDITTLDKTFLRTSPELKGISGYINTSSEELDQDIEGKVVLYDFWTYSCINCIRTLPHLTAWDEKYSEEGLVIVGIHTPEFEFEKEYDNVVFATEKFGIKYPVIQDNDKETWNEFQNRYWPRKYIADHEGYIRFDHIGEGAYAETEKVIQLLLEERSVALGNTLEKKELVNLDEYKHATFRTPELYFGFNFAEGRNQLGNQEGFSKNQIVTYQLPEKMKQHYFYMEGMWKNNNDGMKLISESGKIVLNFNAKQVNIVASESATLFIEYDGKEIPEEVRGKDVSPEGTVKISEPRLYNLIDSQLEGPHEIIIQVQSPGFEIFTFTFG</sequence>
<dbReference type="Proteomes" id="UP000241022">
    <property type="component" value="Unassembled WGS sequence"/>
</dbReference>
<dbReference type="PANTHER" id="PTHR42852">
    <property type="entry name" value="THIOL:DISULFIDE INTERCHANGE PROTEIN DSBE"/>
    <property type="match status" value="1"/>
</dbReference>
<dbReference type="Gene3D" id="3.40.30.10">
    <property type="entry name" value="Glutaredoxin"/>
    <property type="match status" value="1"/>
</dbReference>
<dbReference type="Gene3D" id="2.60.120.260">
    <property type="entry name" value="Galactose-binding domain-like"/>
    <property type="match status" value="1"/>
</dbReference>